<keyword evidence="6" id="KW-1185">Reference proteome</keyword>
<dbReference type="SUPFAM" id="SSF53167">
    <property type="entry name" value="Purine and uridine phosphorylases"/>
    <property type="match status" value="1"/>
</dbReference>
<proteinExistence type="predicted"/>
<accession>A0ABW3QS02</accession>
<evidence type="ECO:0000256" key="3">
    <source>
        <dbReference type="ARBA" id="ARBA00048447"/>
    </source>
</evidence>
<dbReference type="PANTHER" id="PTHR43691:SF11">
    <property type="entry name" value="FI09636P-RELATED"/>
    <property type="match status" value="1"/>
</dbReference>
<dbReference type="EC" id="2.4.2.3" evidence="1"/>
<feature type="domain" description="Nucleoside phosphorylase" evidence="4">
    <location>
        <begin position="65"/>
        <end position="241"/>
    </location>
</feature>
<dbReference type="PANTHER" id="PTHR43691">
    <property type="entry name" value="URIDINE PHOSPHORYLASE"/>
    <property type="match status" value="1"/>
</dbReference>
<evidence type="ECO:0000313" key="5">
    <source>
        <dbReference type="EMBL" id="MFD1147391.1"/>
    </source>
</evidence>
<comment type="catalytic activity">
    <reaction evidence="3">
        <text>uridine + phosphate = alpha-D-ribose 1-phosphate + uracil</text>
        <dbReference type="Rhea" id="RHEA:24388"/>
        <dbReference type="ChEBI" id="CHEBI:16704"/>
        <dbReference type="ChEBI" id="CHEBI:17568"/>
        <dbReference type="ChEBI" id="CHEBI:43474"/>
        <dbReference type="ChEBI" id="CHEBI:57720"/>
        <dbReference type="EC" id="2.4.2.3"/>
    </reaction>
</comment>
<evidence type="ECO:0000256" key="1">
    <source>
        <dbReference type="ARBA" id="ARBA00011888"/>
    </source>
</evidence>
<gene>
    <name evidence="5" type="ORF">ACFQ3T_09670</name>
</gene>
<evidence type="ECO:0000313" key="6">
    <source>
        <dbReference type="Proteomes" id="UP001597168"/>
    </source>
</evidence>
<dbReference type="EMBL" id="JBHTLK010000034">
    <property type="protein sequence ID" value="MFD1147391.1"/>
    <property type="molecule type" value="Genomic_DNA"/>
</dbReference>
<dbReference type="CDD" id="cd09007">
    <property type="entry name" value="NP-I_spr0068"/>
    <property type="match status" value="1"/>
</dbReference>
<evidence type="ECO:0000259" key="4">
    <source>
        <dbReference type="Pfam" id="PF01048"/>
    </source>
</evidence>
<dbReference type="RefSeq" id="WP_380722481.1">
    <property type="nucleotide sequence ID" value="NZ_JBHTLK010000034.1"/>
</dbReference>
<name>A0ABW3QS02_9PSEU</name>
<reference evidence="6" key="1">
    <citation type="journal article" date="2019" name="Int. J. Syst. Evol. Microbiol.">
        <title>The Global Catalogue of Microorganisms (GCM) 10K type strain sequencing project: providing services to taxonomists for standard genome sequencing and annotation.</title>
        <authorList>
            <consortium name="The Broad Institute Genomics Platform"/>
            <consortium name="The Broad Institute Genome Sequencing Center for Infectious Disease"/>
            <person name="Wu L."/>
            <person name="Ma J."/>
        </authorList>
    </citation>
    <scope>NUCLEOTIDE SEQUENCE [LARGE SCALE GENOMIC DNA]</scope>
    <source>
        <strain evidence="6">CCUG 60214</strain>
    </source>
</reference>
<comment type="caution">
    <text evidence="5">The sequence shown here is derived from an EMBL/GenBank/DDBJ whole genome shotgun (WGS) entry which is preliminary data.</text>
</comment>
<dbReference type="Pfam" id="PF01048">
    <property type="entry name" value="PNP_UDP_1"/>
    <property type="match status" value="1"/>
</dbReference>
<organism evidence="5 6">
    <name type="scientific">Saccharothrix hoggarensis</name>
    <dbReference type="NCBI Taxonomy" id="913853"/>
    <lineage>
        <taxon>Bacteria</taxon>
        <taxon>Bacillati</taxon>
        <taxon>Actinomycetota</taxon>
        <taxon>Actinomycetes</taxon>
        <taxon>Pseudonocardiales</taxon>
        <taxon>Pseudonocardiaceae</taxon>
        <taxon>Saccharothrix</taxon>
    </lineage>
</organism>
<dbReference type="Proteomes" id="UP001597168">
    <property type="component" value="Unassembled WGS sequence"/>
</dbReference>
<protein>
    <recommendedName>
        <fullName evidence="2">Uridine phosphorylase</fullName>
        <ecNumber evidence="1">2.4.2.3</ecNumber>
    </recommendedName>
</protein>
<sequence length="258" mass="27102">MDLPADPLRFDPDADALITPSAPELTEPWPDRLVLCYFHEQIAALRERGAARLAGRFTAEMGGHGIHLVDAADGDPVAVFHPGVGAPAAVHHLERAMAGGARRVVLCGSAGALVPGLVMGHAVVPTGAVRDEGTSFHYAPPTEVVDVDRAVVDALVGLLAERDVPCVTGLTWTTDAPFRETRAAVGARRDQGCVVVEMEVAALLAAARFRGARLGALLYAADDLSGPAWDSRNWTTADARADLLTLAIEATGRIHASE</sequence>
<dbReference type="Gene3D" id="3.40.50.1580">
    <property type="entry name" value="Nucleoside phosphorylase domain"/>
    <property type="match status" value="1"/>
</dbReference>
<evidence type="ECO:0000256" key="2">
    <source>
        <dbReference type="ARBA" id="ARBA00021980"/>
    </source>
</evidence>
<dbReference type="InterPro" id="IPR000845">
    <property type="entry name" value="Nucleoside_phosphorylase_d"/>
</dbReference>
<dbReference type="InterPro" id="IPR035994">
    <property type="entry name" value="Nucleoside_phosphorylase_sf"/>
</dbReference>